<keyword evidence="5" id="KW-1185">Reference proteome</keyword>
<protein>
    <recommendedName>
        <fullName evidence="1">IclR-ED domain-containing protein</fullName>
    </recommendedName>
</protein>
<evidence type="ECO:0000313" key="4">
    <source>
        <dbReference type="Proteomes" id="UP000070258"/>
    </source>
</evidence>
<accession>A0A138AV19</accession>
<proteinExistence type="predicted"/>
<dbReference type="GO" id="GO:0003700">
    <property type="term" value="F:DNA-binding transcription factor activity"/>
    <property type="evidence" value="ECO:0007669"/>
    <property type="project" value="TreeGrafter"/>
</dbReference>
<dbReference type="Gene3D" id="3.30.450.40">
    <property type="match status" value="1"/>
</dbReference>
<dbReference type="Proteomes" id="UP000070258">
    <property type="component" value="Unassembled WGS sequence"/>
</dbReference>
<dbReference type="EMBL" id="LSRE01000022">
    <property type="protein sequence ID" value="KXO96103.1"/>
    <property type="molecule type" value="Genomic_DNA"/>
</dbReference>
<dbReference type="InterPro" id="IPR050707">
    <property type="entry name" value="HTH_MetabolicPath_Reg"/>
</dbReference>
<dbReference type="AlphaFoldDB" id="A0A138AV19"/>
<dbReference type="GO" id="GO:0003677">
    <property type="term" value="F:DNA binding"/>
    <property type="evidence" value="ECO:0007669"/>
    <property type="project" value="TreeGrafter"/>
</dbReference>
<dbReference type="PROSITE" id="PS51078">
    <property type="entry name" value="ICLR_ED"/>
    <property type="match status" value="1"/>
</dbReference>
<dbReference type="SUPFAM" id="SSF55781">
    <property type="entry name" value="GAF domain-like"/>
    <property type="match status" value="1"/>
</dbReference>
<name>A0A138AV19_9ACTN</name>
<dbReference type="PANTHER" id="PTHR30136">
    <property type="entry name" value="HELIX-TURN-HELIX TRANSCRIPTIONAL REGULATOR, ICLR FAMILY"/>
    <property type="match status" value="1"/>
</dbReference>
<evidence type="ECO:0000313" key="3">
    <source>
        <dbReference type="EMBL" id="KXP14239.1"/>
    </source>
</evidence>
<dbReference type="InterPro" id="IPR029016">
    <property type="entry name" value="GAF-like_dom_sf"/>
</dbReference>
<dbReference type="Proteomes" id="UP000070409">
    <property type="component" value="Unassembled WGS sequence"/>
</dbReference>
<reference evidence="3" key="1">
    <citation type="submission" date="2016-02" db="EMBL/GenBank/DDBJ databases">
        <authorList>
            <person name="Teng J.L."/>
            <person name="Yang Y."/>
            <person name="Huang Y."/>
            <person name="Guo F."/>
            <person name="Wei W."/>
            <person name="Chen J.H."/>
            <person name="Wong S.Y."/>
            <person name="Lau S.K."/>
            <person name="Woo P.C."/>
        </authorList>
    </citation>
    <scope>NUCLEOTIDE SEQUENCE</scope>
    <source>
        <strain evidence="3">JCM 15929</strain>
    </source>
</reference>
<comment type="caution">
    <text evidence="3">The sequence shown here is derived from an EMBL/GenBank/DDBJ whole genome shotgun (WGS) entry which is preliminary data.</text>
</comment>
<evidence type="ECO:0000313" key="2">
    <source>
        <dbReference type="EMBL" id="KXO96103.1"/>
    </source>
</evidence>
<sequence length="139" mass="14825">MLIERVDSVHPVRTFNPIGAGTGFHNSAAGKAWLAALPESEFTQFLATPLDHTTPNTITDPAAIAQQVHQARANGYAINLAENRAGVRAIGSAVVNAEGQPIATVSISMPDSRFEESRVPEWGAMVRETAQAITNDYAI</sequence>
<gene>
    <name evidence="3" type="ORF">AXK60_20970</name>
    <name evidence="2" type="ORF">AXK61_23590</name>
</gene>
<dbReference type="Pfam" id="PF01614">
    <property type="entry name" value="IclR_C"/>
    <property type="match status" value="1"/>
</dbReference>
<dbReference type="EMBL" id="LSRF01000005">
    <property type="protein sequence ID" value="KXP14239.1"/>
    <property type="molecule type" value="Genomic_DNA"/>
</dbReference>
<dbReference type="InterPro" id="IPR014757">
    <property type="entry name" value="Tscrpt_reg_IclR_C"/>
</dbReference>
<evidence type="ECO:0000313" key="5">
    <source>
        <dbReference type="Proteomes" id="UP000070409"/>
    </source>
</evidence>
<reference evidence="2 5" key="2">
    <citation type="submission" date="2016-02" db="EMBL/GenBank/DDBJ databases">
        <authorList>
            <person name="Teng J.L."/>
            <person name="Tang Y."/>
            <person name="Huang Y."/>
            <person name="Guo F."/>
            <person name="Wei W."/>
            <person name="Chen J.H."/>
            <person name="Wong S.Y."/>
            <person name="Lau S.K."/>
            <person name="Woo P.C."/>
        </authorList>
    </citation>
    <scope>NUCLEOTIDE SEQUENCE [LARGE SCALE GENOMIC DNA]</scope>
    <source>
        <strain evidence="2 5">JCM 13375</strain>
    </source>
</reference>
<dbReference type="PANTHER" id="PTHR30136:SF24">
    <property type="entry name" value="HTH-TYPE TRANSCRIPTIONAL REPRESSOR ALLR"/>
    <property type="match status" value="1"/>
</dbReference>
<evidence type="ECO:0000259" key="1">
    <source>
        <dbReference type="PROSITE" id="PS51078"/>
    </source>
</evidence>
<reference evidence="4" key="3">
    <citation type="submission" date="2016-02" db="EMBL/GenBank/DDBJ databases">
        <authorList>
            <person name="Wen L."/>
            <person name="He K."/>
            <person name="Yang H."/>
        </authorList>
    </citation>
    <scope>NUCLEOTIDE SEQUENCE [LARGE SCALE GENOMIC DNA]</scope>
    <source>
        <strain evidence="4">JCM 15929</strain>
    </source>
</reference>
<dbReference type="STRING" id="239498.AXK60_20970"/>
<feature type="domain" description="IclR-ED" evidence="1">
    <location>
        <begin position="1"/>
        <end position="139"/>
    </location>
</feature>
<dbReference type="GO" id="GO:0045892">
    <property type="term" value="P:negative regulation of DNA-templated transcription"/>
    <property type="evidence" value="ECO:0007669"/>
    <property type="project" value="TreeGrafter"/>
</dbReference>
<organism evidence="3 4">
    <name type="scientific">Tsukamurella pseudospumae</name>
    <dbReference type="NCBI Taxonomy" id="239498"/>
    <lineage>
        <taxon>Bacteria</taxon>
        <taxon>Bacillati</taxon>
        <taxon>Actinomycetota</taxon>
        <taxon>Actinomycetes</taxon>
        <taxon>Mycobacteriales</taxon>
        <taxon>Tsukamurellaceae</taxon>
        <taxon>Tsukamurella</taxon>
    </lineage>
</organism>